<reference evidence="9" key="2">
    <citation type="submission" date="2021-01" db="EMBL/GenBank/DDBJ databases">
        <title>Pan-genome distribution and transcriptional activeness of fungal secondary metabolism genes in Aspergillus section Fumigati.</title>
        <authorList>
            <person name="Takahashi H."/>
            <person name="Umemura M."/>
            <person name="Ninomiya A."/>
            <person name="Kusuya Y."/>
            <person name="Urayama S."/>
            <person name="Shimizu M."/>
            <person name="Watanabe A."/>
            <person name="Kamei K."/>
            <person name="Yaguchi T."/>
            <person name="Hagiwara D."/>
        </authorList>
    </citation>
    <scope>NUCLEOTIDE SEQUENCE</scope>
    <source>
        <strain evidence="9">IFM 46973</strain>
    </source>
</reference>
<dbReference type="EMBL" id="BBXM02000001">
    <property type="protein sequence ID" value="GIC85753.1"/>
    <property type="molecule type" value="Genomic_DNA"/>
</dbReference>
<evidence type="ECO:0000256" key="5">
    <source>
        <dbReference type="ARBA" id="ARBA00023163"/>
    </source>
</evidence>
<dbReference type="PROSITE" id="PS00463">
    <property type="entry name" value="ZN2_CY6_FUNGAL_1"/>
    <property type="match status" value="1"/>
</dbReference>
<keyword evidence="2" id="KW-0479">Metal-binding</keyword>
<dbReference type="RefSeq" id="XP_043143019.1">
    <property type="nucleotide sequence ID" value="XM_043287084.1"/>
</dbReference>
<dbReference type="InterPro" id="IPR001138">
    <property type="entry name" value="Zn2Cys6_DnaBD"/>
</dbReference>
<feature type="compositionally biased region" description="Polar residues" evidence="7">
    <location>
        <begin position="17"/>
        <end position="41"/>
    </location>
</feature>
<evidence type="ECO:0000256" key="4">
    <source>
        <dbReference type="ARBA" id="ARBA00023125"/>
    </source>
</evidence>
<name>A0A8E0UVU0_9EURO</name>
<dbReference type="GO" id="GO:0008270">
    <property type="term" value="F:zinc ion binding"/>
    <property type="evidence" value="ECO:0007669"/>
    <property type="project" value="InterPro"/>
</dbReference>
<dbReference type="Gene3D" id="4.10.240.10">
    <property type="entry name" value="Zn(2)-C6 fungal-type DNA-binding domain"/>
    <property type="match status" value="1"/>
</dbReference>
<dbReference type="GO" id="GO:0003677">
    <property type="term" value="F:DNA binding"/>
    <property type="evidence" value="ECO:0007669"/>
    <property type="project" value="UniProtKB-KW"/>
</dbReference>
<feature type="domain" description="Zn(2)-C6 fungal-type" evidence="8">
    <location>
        <begin position="56"/>
        <end position="85"/>
    </location>
</feature>
<dbReference type="Pfam" id="PF04082">
    <property type="entry name" value="Fungal_trans"/>
    <property type="match status" value="1"/>
</dbReference>
<evidence type="ECO:0000256" key="7">
    <source>
        <dbReference type="SAM" id="MobiDB-lite"/>
    </source>
</evidence>
<evidence type="ECO:0000256" key="1">
    <source>
        <dbReference type="ARBA" id="ARBA00004123"/>
    </source>
</evidence>
<keyword evidence="6" id="KW-0539">Nucleus</keyword>
<dbReference type="InterPro" id="IPR007219">
    <property type="entry name" value="XnlR_reg_dom"/>
</dbReference>
<comment type="caution">
    <text evidence="9">The sequence shown here is derived from an EMBL/GenBank/DDBJ whole genome shotgun (WGS) entry which is preliminary data.</text>
</comment>
<dbReference type="PROSITE" id="PS50048">
    <property type="entry name" value="ZN2_CY6_FUNGAL_2"/>
    <property type="match status" value="1"/>
</dbReference>
<dbReference type="PANTHER" id="PTHR31001">
    <property type="entry name" value="UNCHARACTERIZED TRANSCRIPTIONAL REGULATORY PROTEIN"/>
    <property type="match status" value="1"/>
</dbReference>
<dbReference type="PANTHER" id="PTHR31001:SF74">
    <property type="entry name" value="ZN(II)2CYS6 TRANSCRIPTION FACTOR (EUROFUNG)"/>
    <property type="match status" value="1"/>
</dbReference>
<keyword evidence="5" id="KW-0804">Transcription</keyword>
<dbReference type="InterPro" id="IPR036864">
    <property type="entry name" value="Zn2-C6_fun-type_DNA-bd_sf"/>
</dbReference>
<feature type="region of interest" description="Disordered" evidence="7">
    <location>
        <begin position="672"/>
        <end position="698"/>
    </location>
</feature>
<dbReference type="CDD" id="cd12148">
    <property type="entry name" value="fungal_TF_MHR"/>
    <property type="match status" value="1"/>
</dbReference>
<feature type="compositionally biased region" description="Basic and acidic residues" evidence="7">
    <location>
        <begin position="673"/>
        <end position="685"/>
    </location>
</feature>
<dbReference type="AlphaFoldDB" id="A0A8E0UVU0"/>
<evidence type="ECO:0000256" key="3">
    <source>
        <dbReference type="ARBA" id="ARBA00023015"/>
    </source>
</evidence>
<dbReference type="Proteomes" id="UP000036893">
    <property type="component" value="Unassembled WGS sequence"/>
</dbReference>
<evidence type="ECO:0000313" key="10">
    <source>
        <dbReference type="Proteomes" id="UP000036893"/>
    </source>
</evidence>
<dbReference type="SMART" id="SM00066">
    <property type="entry name" value="GAL4"/>
    <property type="match status" value="1"/>
</dbReference>
<dbReference type="GeneID" id="66989067"/>
<dbReference type="CDD" id="cd00067">
    <property type="entry name" value="GAL4"/>
    <property type="match status" value="1"/>
</dbReference>
<dbReference type="GO" id="GO:0006351">
    <property type="term" value="P:DNA-templated transcription"/>
    <property type="evidence" value="ECO:0007669"/>
    <property type="project" value="InterPro"/>
</dbReference>
<comment type="subcellular location">
    <subcellularLocation>
        <location evidence="1">Nucleus</location>
    </subcellularLocation>
</comment>
<organism evidence="9 10">
    <name type="scientific">Aspergillus udagawae</name>
    <dbReference type="NCBI Taxonomy" id="91492"/>
    <lineage>
        <taxon>Eukaryota</taxon>
        <taxon>Fungi</taxon>
        <taxon>Dikarya</taxon>
        <taxon>Ascomycota</taxon>
        <taxon>Pezizomycotina</taxon>
        <taxon>Eurotiomycetes</taxon>
        <taxon>Eurotiomycetidae</taxon>
        <taxon>Eurotiales</taxon>
        <taxon>Aspergillaceae</taxon>
        <taxon>Aspergillus</taxon>
        <taxon>Aspergillus subgen. Fumigati</taxon>
    </lineage>
</organism>
<dbReference type="SUPFAM" id="SSF57701">
    <property type="entry name" value="Zn2/Cys6 DNA-binding domain"/>
    <property type="match status" value="1"/>
</dbReference>
<dbReference type="GO" id="GO:0005634">
    <property type="term" value="C:nucleus"/>
    <property type="evidence" value="ECO:0007669"/>
    <property type="project" value="UniProtKB-SubCell"/>
</dbReference>
<evidence type="ECO:0000259" key="8">
    <source>
        <dbReference type="PROSITE" id="PS50048"/>
    </source>
</evidence>
<dbReference type="Pfam" id="PF00172">
    <property type="entry name" value="Zn_clus"/>
    <property type="match status" value="1"/>
</dbReference>
<evidence type="ECO:0000256" key="2">
    <source>
        <dbReference type="ARBA" id="ARBA00022723"/>
    </source>
</evidence>
<evidence type="ECO:0000256" key="6">
    <source>
        <dbReference type="ARBA" id="ARBA00023242"/>
    </source>
</evidence>
<sequence>MPTRSNMNPIAFGRMPTTDSRPCSLELPSQTPRETDLTTSRPLPHPSRRRNKPQLSCNSCRRRKSKCDRQRPCSFCSARGQICTYAENLPTTSSPKPSATAVSTVHDRLVQLERLVTSMMPRSLNERLDASSSAEVCMLPMPARNTPAEPMPIDTSVDGQSECGSMRISDSELRYVGGDHWVAILDGIADLKDHLDREEQLRLAQSSDLVEDEHEVGHSSGQFARARSNGAFLLYGCRRATSRHEILSALPPKSAVDRYISRYFNYLDLVSSSAVHGPSFLREYEAFWADPSDVSIIWVGLLFGMICLACLASDPPDGPDAEQQSLQINLYREKIVQCLVMGEYTKCGPYALETLINYVYVEFCIRADAAKDIWFLLALEVNLARRMGYHRDPGHFSGISPFRGEMRRRLWATVLMSDILISNQMGMPRMISDWQYDTAEPRNLNDADFDEDTVELPQPRPETEHTTALGIIARRRMLKALGIIADLTSAVQPCSYGEVMRVDSLLHEAAASIPPPLQMKPMAASVTDSPQVILARLFIRHMFYKGQITLHRRFLYMRSPSQNEDVFDYSRKACLDASLESLAIQHVLDEETCPGGQLHTMRWRVTSIMNHQFLTATMILCSLLYHEQTLQREDEIRGALQRARTVWMRRPSTSKEAKKAAETINIVLSKTGKSREGDGRLKEDASGEAGEQSAQRSPPIMQDALFGITFGGEKGVTDSIGFYEPDPFIMPELLGTFLPLDLQGQDLSFDVNNPRLFSDELMPTNWPGS</sequence>
<keyword evidence="4" id="KW-0238">DNA-binding</keyword>
<dbReference type="InterPro" id="IPR050613">
    <property type="entry name" value="Sec_Metabolite_Reg"/>
</dbReference>
<protein>
    <recommendedName>
        <fullName evidence="8">Zn(2)-C6 fungal-type domain-containing protein</fullName>
    </recommendedName>
</protein>
<reference evidence="9" key="1">
    <citation type="journal article" date="2015" name="Genome Announc.">
        <title>Draft Genome Sequence of the Pathogenic Filamentous Fungus Aspergillus udagawae Strain IFM 46973T.</title>
        <authorList>
            <person name="Kusuya Y."/>
            <person name="Takahashi-Nakaguchi A."/>
            <person name="Takahashi H."/>
            <person name="Yaguchi T."/>
        </authorList>
    </citation>
    <scope>NUCLEOTIDE SEQUENCE</scope>
    <source>
        <strain evidence="9">IFM 46973</strain>
    </source>
</reference>
<proteinExistence type="predicted"/>
<keyword evidence="3" id="KW-0805">Transcription regulation</keyword>
<feature type="region of interest" description="Disordered" evidence="7">
    <location>
        <begin position="1"/>
        <end position="57"/>
    </location>
</feature>
<gene>
    <name evidence="9" type="ORF">Aud_001591</name>
</gene>
<dbReference type="GO" id="GO:0000981">
    <property type="term" value="F:DNA-binding transcription factor activity, RNA polymerase II-specific"/>
    <property type="evidence" value="ECO:0007669"/>
    <property type="project" value="InterPro"/>
</dbReference>
<accession>A0A8E0UVU0</accession>
<feature type="region of interest" description="Disordered" evidence="7">
    <location>
        <begin position="143"/>
        <end position="162"/>
    </location>
</feature>
<dbReference type="SMART" id="SM00906">
    <property type="entry name" value="Fungal_trans"/>
    <property type="match status" value="1"/>
</dbReference>
<evidence type="ECO:0000313" key="9">
    <source>
        <dbReference type="EMBL" id="GIC85753.1"/>
    </source>
</evidence>